<protein>
    <submittedName>
        <fullName evidence="1">Uncharacterized protein</fullName>
    </submittedName>
</protein>
<dbReference type="AlphaFoldDB" id="A0AB35X272"/>
<proteinExistence type="predicted"/>
<sequence length="266" mass="29363">MSTIDRWERTLSVEGMMLANIAPPTDTGSPFKADLLDIYHLGNDIHVWGLQGDVDGNYSLILFMIPENIANGDHEIVPEGADGIRAIFVTSHGASFASFGRVKRLEKGENFLRAGFFFEASIDDRNYTVDGEVELPNIGTSERTASVVSSVTAKLSPGVIPKVESFDASGFEFYKKSEMLYQLYAWQTLRSGDEQAIIMLVSFDNLKAPALTLFAKNSGVYLTKNSTLNGTEWDKVKQTFTAGFSFEFNAGGKTHKVQDGKIDLKY</sequence>
<comment type="caution">
    <text evidence="1">The sequence shown here is derived from an EMBL/GenBank/DDBJ whole genome shotgun (WGS) entry which is preliminary data.</text>
</comment>
<dbReference type="Proteomes" id="UP001307839">
    <property type="component" value="Unassembled WGS sequence"/>
</dbReference>
<keyword evidence="2" id="KW-1185">Reference proteome</keyword>
<reference evidence="1 2" key="1">
    <citation type="submission" date="2024-01" db="EMBL/GenBank/DDBJ databases">
        <title>Unpublished Manusciprt.</title>
        <authorList>
            <person name="Duman M."/>
            <person name="Valdes E.G."/>
            <person name="Ajmi N."/>
            <person name="Altun S."/>
            <person name="Saticioglu I.B."/>
        </authorList>
    </citation>
    <scope>NUCLEOTIDE SEQUENCE [LARGE SCALE GENOMIC DNA]</scope>
    <source>
        <strain evidence="1 2">120P</strain>
    </source>
</reference>
<evidence type="ECO:0000313" key="1">
    <source>
        <dbReference type="EMBL" id="MEE1869406.1"/>
    </source>
</evidence>
<name>A0AB35X272_9PSED</name>
<evidence type="ECO:0000313" key="2">
    <source>
        <dbReference type="Proteomes" id="UP001307839"/>
    </source>
</evidence>
<dbReference type="RefSeq" id="WP_330080728.1">
    <property type="nucleotide sequence ID" value="NZ_JAZDCU010000020.1"/>
</dbReference>
<gene>
    <name evidence="1" type="ORF">V0R53_23765</name>
</gene>
<organism evidence="1 2">
    <name type="scientific">Pseudomonas auratipiscis</name>
    <dbReference type="NCBI Taxonomy" id="3115853"/>
    <lineage>
        <taxon>Bacteria</taxon>
        <taxon>Pseudomonadati</taxon>
        <taxon>Pseudomonadota</taxon>
        <taxon>Gammaproteobacteria</taxon>
        <taxon>Pseudomonadales</taxon>
        <taxon>Pseudomonadaceae</taxon>
        <taxon>Pseudomonas</taxon>
    </lineage>
</organism>
<accession>A0AB35X272</accession>
<dbReference type="EMBL" id="JAZDQP010000020">
    <property type="protein sequence ID" value="MEE1869406.1"/>
    <property type="molecule type" value="Genomic_DNA"/>
</dbReference>